<protein>
    <submittedName>
        <fullName evidence="9">Ribonuclease VapC2</fullName>
    </submittedName>
</protein>
<evidence type="ECO:0000256" key="5">
    <source>
        <dbReference type="ARBA" id="ARBA00022801"/>
    </source>
</evidence>
<keyword evidence="3" id="KW-0540">Nuclease</keyword>
<dbReference type="SUPFAM" id="SSF88723">
    <property type="entry name" value="PIN domain-like"/>
    <property type="match status" value="1"/>
</dbReference>
<evidence type="ECO:0000256" key="7">
    <source>
        <dbReference type="ARBA" id="ARBA00038093"/>
    </source>
</evidence>
<comment type="similarity">
    <text evidence="7">Belongs to the PINc/VapC protein family.</text>
</comment>
<keyword evidence="2" id="KW-1277">Toxin-antitoxin system</keyword>
<dbReference type="Proteomes" id="UP000248272">
    <property type="component" value="Unassembled WGS sequence"/>
</dbReference>
<evidence type="ECO:0000256" key="1">
    <source>
        <dbReference type="ARBA" id="ARBA00001946"/>
    </source>
</evidence>
<dbReference type="EMBL" id="BDSG01000035">
    <property type="protein sequence ID" value="GBL10285.1"/>
    <property type="molecule type" value="Genomic_DNA"/>
</dbReference>
<dbReference type="InterPro" id="IPR050556">
    <property type="entry name" value="Type_II_TA_system_RNase"/>
</dbReference>
<evidence type="ECO:0000256" key="2">
    <source>
        <dbReference type="ARBA" id="ARBA00022649"/>
    </source>
</evidence>
<evidence type="ECO:0000313" key="9">
    <source>
        <dbReference type="EMBL" id="GBL10285.1"/>
    </source>
</evidence>
<name>A0A2Z6UK71_MICAE</name>
<feature type="domain" description="PIN" evidence="8">
    <location>
        <begin position="3"/>
        <end position="125"/>
    </location>
</feature>
<keyword evidence="5" id="KW-0378">Hydrolase</keyword>
<evidence type="ECO:0000259" key="8">
    <source>
        <dbReference type="Pfam" id="PF01850"/>
    </source>
</evidence>
<dbReference type="CDD" id="cd18744">
    <property type="entry name" value="PIN_VapC4-5_FitB-like"/>
    <property type="match status" value="1"/>
</dbReference>
<accession>A0A2Z6UK71</accession>
<evidence type="ECO:0000256" key="6">
    <source>
        <dbReference type="ARBA" id="ARBA00022842"/>
    </source>
</evidence>
<dbReference type="RefSeq" id="WP_110578879.1">
    <property type="nucleotide sequence ID" value="NZ_BDSG01000035.1"/>
</dbReference>
<keyword evidence="4" id="KW-0479">Metal-binding</keyword>
<evidence type="ECO:0000313" key="10">
    <source>
        <dbReference type="Proteomes" id="UP000248272"/>
    </source>
</evidence>
<dbReference type="AlphaFoldDB" id="A0A2Z6UK71"/>
<dbReference type="InterPro" id="IPR002716">
    <property type="entry name" value="PIN_dom"/>
</dbReference>
<comment type="cofactor">
    <cofactor evidence="1">
        <name>Mg(2+)</name>
        <dbReference type="ChEBI" id="CHEBI:18420"/>
    </cofactor>
</comment>
<sequence length="134" mass="15351">MSYLLDTNIVSLIIKRNFEIYQKIEDVKAQRKSIFISCITYFEIKRGFLAVAAPKQRERFNQLCQDYQIILLDDLAILEKAAEIHADLRLRGLPIQTEDILIAATAIVNSLIVVSNDSDLLRVEGLSLENWVEL</sequence>
<dbReference type="InterPro" id="IPR029060">
    <property type="entry name" value="PIN-like_dom_sf"/>
</dbReference>
<keyword evidence="6" id="KW-0460">Magnesium</keyword>
<evidence type="ECO:0000256" key="4">
    <source>
        <dbReference type="ARBA" id="ARBA00022723"/>
    </source>
</evidence>
<organism evidence="9 10">
    <name type="scientific">Microcystis aeruginosa Sj</name>
    <dbReference type="NCBI Taxonomy" id="1979544"/>
    <lineage>
        <taxon>Bacteria</taxon>
        <taxon>Bacillati</taxon>
        <taxon>Cyanobacteriota</taxon>
        <taxon>Cyanophyceae</taxon>
        <taxon>Oscillatoriophycideae</taxon>
        <taxon>Chroococcales</taxon>
        <taxon>Microcystaceae</taxon>
        <taxon>Microcystis</taxon>
    </lineage>
</organism>
<evidence type="ECO:0000256" key="3">
    <source>
        <dbReference type="ARBA" id="ARBA00022722"/>
    </source>
</evidence>
<comment type="caution">
    <text evidence="9">The sequence shown here is derived from an EMBL/GenBank/DDBJ whole genome shotgun (WGS) entry which is preliminary data.</text>
</comment>
<dbReference type="PANTHER" id="PTHR33653">
    <property type="entry name" value="RIBONUCLEASE VAPC2"/>
    <property type="match status" value="1"/>
</dbReference>
<proteinExistence type="inferred from homology"/>
<dbReference type="GO" id="GO:0004518">
    <property type="term" value="F:nuclease activity"/>
    <property type="evidence" value="ECO:0007669"/>
    <property type="project" value="UniProtKB-KW"/>
</dbReference>
<gene>
    <name evidence="9" type="primary">vapC2_1</name>
    <name evidence="9" type="ORF">MSj_01771</name>
</gene>
<dbReference type="Gene3D" id="3.40.50.1010">
    <property type="entry name" value="5'-nuclease"/>
    <property type="match status" value="1"/>
</dbReference>
<dbReference type="Pfam" id="PF01850">
    <property type="entry name" value="PIN"/>
    <property type="match status" value="1"/>
</dbReference>
<dbReference type="PANTHER" id="PTHR33653:SF1">
    <property type="entry name" value="RIBONUCLEASE VAPC2"/>
    <property type="match status" value="1"/>
</dbReference>
<dbReference type="GO" id="GO:0046872">
    <property type="term" value="F:metal ion binding"/>
    <property type="evidence" value="ECO:0007669"/>
    <property type="project" value="UniProtKB-KW"/>
</dbReference>
<reference evidence="9 10" key="1">
    <citation type="journal article" date="2018" name="Front. Microbiol.">
        <title>Adaptation of the Freshwater Bloom-Forming Cyanobacterium Microcystis aeruginosa to Brackish Water Is Driven by Recent Horizontal Transfer of Sucrose Genes.</title>
        <authorList>
            <person name="Tanabe Y."/>
            <person name="Hodoki Y."/>
            <person name="Sano T."/>
            <person name="Tada K."/>
            <person name="Watanabe M.M."/>
        </authorList>
    </citation>
    <scope>NUCLEOTIDE SEQUENCE [LARGE SCALE GENOMIC DNA]</scope>
    <source>
        <strain evidence="9 10">Sj</strain>
    </source>
</reference>
<dbReference type="GO" id="GO:0016787">
    <property type="term" value="F:hydrolase activity"/>
    <property type="evidence" value="ECO:0007669"/>
    <property type="project" value="UniProtKB-KW"/>
</dbReference>